<dbReference type="Proteomes" id="UP000501780">
    <property type="component" value="Chromosome"/>
</dbReference>
<evidence type="ECO:0000313" key="2">
    <source>
        <dbReference type="Proteomes" id="UP000501780"/>
    </source>
</evidence>
<sequence>MKTIIKNIYVKEYCFGSYQEQALFLDNINNQKQLVLENTYEELYYCYVFYNSITQEKELTLSFSSDFTKENISICFWINKNIVIVSFDSFVYFIDNKECKVIEEIDLTSPLIGIYQIDDDKILILEETYIRTIDPNGKIIQDMKTDLIENFNIQDDILYVCAEDNKYIYKL</sequence>
<dbReference type="AlphaFoldDB" id="A0A6H0KQJ0"/>
<dbReference type="KEGG" id="bfc:BacF7301_16550"/>
<organism evidence="1 2">
    <name type="scientific">Bacteroides faecium</name>
    <dbReference type="NCBI Taxonomy" id="2715212"/>
    <lineage>
        <taxon>Bacteria</taxon>
        <taxon>Pseudomonadati</taxon>
        <taxon>Bacteroidota</taxon>
        <taxon>Bacteroidia</taxon>
        <taxon>Bacteroidales</taxon>
        <taxon>Bacteroidaceae</taxon>
        <taxon>Bacteroides</taxon>
    </lineage>
</organism>
<dbReference type="EMBL" id="CP050831">
    <property type="protein sequence ID" value="QIU95660.1"/>
    <property type="molecule type" value="Genomic_DNA"/>
</dbReference>
<gene>
    <name evidence="1" type="ORF">BacF7301_16550</name>
</gene>
<name>A0A6H0KQJ0_9BACE</name>
<keyword evidence="2" id="KW-1185">Reference proteome</keyword>
<reference evidence="1 2" key="1">
    <citation type="submission" date="2020-03" db="EMBL/GenBank/DDBJ databases">
        <title>Genomic analysis of Bacteroides faecium CBA7301.</title>
        <authorList>
            <person name="Kim J."/>
            <person name="Roh S.W."/>
        </authorList>
    </citation>
    <scope>NUCLEOTIDE SEQUENCE [LARGE SCALE GENOMIC DNA]</scope>
    <source>
        <strain evidence="1 2">CBA7301</strain>
    </source>
</reference>
<proteinExistence type="predicted"/>
<dbReference type="RefSeq" id="WP_167964502.1">
    <property type="nucleotide sequence ID" value="NZ_CP050831.1"/>
</dbReference>
<evidence type="ECO:0000313" key="1">
    <source>
        <dbReference type="EMBL" id="QIU95660.1"/>
    </source>
</evidence>
<accession>A0A6H0KQJ0</accession>
<protein>
    <submittedName>
        <fullName evidence="1">Uncharacterized protein</fullName>
    </submittedName>
</protein>